<proteinExistence type="predicted"/>
<evidence type="ECO:0000313" key="1">
    <source>
        <dbReference type="EMBL" id="KAF2552239.1"/>
    </source>
</evidence>
<protein>
    <submittedName>
        <fullName evidence="1">Uncharacterized protein</fullName>
    </submittedName>
</protein>
<evidence type="ECO:0000313" key="2">
    <source>
        <dbReference type="Proteomes" id="UP000712281"/>
    </source>
</evidence>
<dbReference type="EMBL" id="QGKW02001988">
    <property type="protein sequence ID" value="KAF2552239.1"/>
    <property type="molecule type" value="Genomic_DNA"/>
</dbReference>
<sequence>MEKKKMKFTSSQLATFVDFIDRVDGKAKNWPAYDFLARSMSKKRPCFPRRKNPIPALKARCIQVSEPQELFSKLSQFSIPLIFFEDSLAHSIIQWSIDLQSCPISFLLSNTVKKPLESKGLWSSLRSKAPNLPCPNGSLSLSKKRASKEVAPLKHKERRNLCDGYKKEDNGSGCVVLKRVLKYTCHAGMCIRVIDELSTPVIAFMSCFSLVLHSFSPDQAGGGIIVSYSEGPSRPLSQFPPKPLQEEFNKDNNNLVLEQLPSGWEAMNQLLHGVRTVTFSGEAMGQANAWS</sequence>
<accession>A0A8S9H353</accession>
<comment type="caution">
    <text evidence="1">The sequence shown here is derived from an EMBL/GenBank/DDBJ whole genome shotgun (WGS) entry which is preliminary data.</text>
</comment>
<organism evidence="1 2">
    <name type="scientific">Brassica cretica</name>
    <name type="common">Mustard</name>
    <dbReference type="NCBI Taxonomy" id="69181"/>
    <lineage>
        <taxon>Eukaryota</taxon>
        <taxon>Viridiplantae</taxon>
        <taxon>Streptophyta</taxon>
        <taxon>Embryophyta</taxon>
        <taxon>Tracheophyta</taxon>
        <taxon>Spermatophyta</taxon>
        <taxon>Magnoliopsida</taxon>
        <taxon>eudicotyledons</taxon>
        <taxon>Gunneridae</taxon>
        <taxon>Pentapetalae</taxon>
        <taxon>rosids</taxon>
        <taxon>malvids</taxon>
        <taxon>Brassicales</taxon>
        <taxon>Brassicaceae</taxon>
        <taxon>Brassiceae</taxon>
        <taxon>Brassica</taxon>
    </lineage>
</organism>
<reference evidence="1" key="1">
    <citation type="submission" date="2019-12" db="EMBL/GenBank/DDBJ databases">
        <title>Genome sequencing and annotation of Brassica cretica.</title>
        <authorList>
            <person name="Studholme D.J."/>
            <person name="Sarris P.F."/>
        </authorList>
    </citation>
    <scope>NUCLEOTIDE SEQUENCE</scope>
    <source>
        <strain evidence="1">PFS-001/15</strain>
        <tissue evidence="1">Leaf</tissue>
    </source>
</reference>
<name>A0A8S9H353_BRACR</name>
<gene>
    <name evidence="1" type="ORF">F2Q68_00034990</name>
</gene>
<dbReference type="AlphaFoldDB" id="A0A8S9H353"/>
<dbReference type="Proteomes" id="UP000712281">
    <property type="component" value="Unassembled WGS sequence"/>
</dbReference>